<protein>
    <recommendedName>
        <fullName evidence="1">C2H2-type domain-containing protein</fullName>
    </recommendedName>
</protein>
<accession>A0A384JYW8</accession>
<dbReference type="SMART" id="SM00355">
    <property type="entry name" value="ZnF_C2H2"/>
    <property type="match status" value="3"/>
</dbReference>
<reference evidence="2 3" key="1">
    <citation type="journal article" date="2011" name="PLoS Genet.">
        <title>Genomic analysis of the necrotrophic fungal pathogens Sclerotinia sclerotiorum and Botrytis cinerea.</title>
        <authorList>
            <person name="Amselem J."/>
            <person name="Cuomo C.A."/>
            <person name="van Kan J.A."/>
            <person name="Viaud M."/>
            <person name="Benito E.P."/>
            <person name="Couloux A."/>
            <person name="Coutinho P.M."/>
            <person name="de Vries R.P."/>
            <person name="Dyer P.S."/>
            <person name="Fillinger S."/>
            <person name="Fournier E."/>
            <person name="Gout L."/>
            <person name="Hahn M."/>
            <person name="Kohn L."/>
            <person name="Lapalu N."/>
            <person name="Plummer K.M."/>
            <person name="Pradier J.M."/>
            <person name="Quevillon E."/>
            <person name="Sharon A."/>
            <person name="Simon A."/>
            <person name="ten Have A."/>
            <person name="Tudzynski B."/>
            <person name="Tudzynski P."/>
            <person name="Wincker P."/>
            <person name="Andrew M."/>
            <person name="Anthouard V."/>
            <person name="Beever R.E."/>
            <person name="Beffa R."/>
            <person name="Benoit I."/>
            <person name="Bouzid O."/>
            <person name="Brault B."/>
            <person name="Chen Z."/>
            <person name="Choquer M."/>
            <person name="Collemare J."/>
            <person name="Cotton P."/>
            <person name="Danchin E.G."/>
            <person name="Da Silva C."/>
            <person name="Gautier A."/>
            <person name="Giraud C."/>
            <person name="Giraud T."/>
            <person name="Gonzalez C."/>
            <person name="Grossetete S."/>
            <person name="Guldener U."/>
            <person name="Henrissat B."/>
            <person name="Howlett B.J."/>
            <person name="Kodira C."/>
            <person name="Kretschmer M."/>
            <person name="Lappartient A."/>
            <person name="Leroch M."/>
            <person name="Levis C."/>
            <person name="Mauceli E."/>
            <person name="Neuveglise C."/>
            <person name="Oeser B."/>
            <person name="Pearson M."/>
            <person name="Poulain J."/>
            <person name="Poussereau N."/>
            <person name="Quesneville H."/>
            <person name="Rascle C."/>
            <person name="Schumacher J."/>
            <person name="Segurens B."/>
            <person name="Sexton A."/>
            <person name="Silva E."/>
            <person name="Sirven C."/>
            <person name="Soanes D.M."/>
            <person name="Talbot N.J."/>
            <person name="Templeton M."/>
            <person name="Yandava C."/>
            <person name="Yarden O."/>
            <person name="Zeng Q."/>
            <person name="Rollins J.A."/>
            <person name="Lebrun M.H."/>
            <person name="Dickman M."/>
        </authorList>
    </citation>
    <scope>NUCLEOTIDE SEQUENCE [LARGE SCALE GENOMIC DNA]</scope>
    <source>
        <strain evidence="2 3">B05.10</strain>
    </source>
</reference>
<evidence type="ECO:0000313" key="3">
    <source>
        <dbReference type="Proteomes" id="UP000001798"/>
    </source>
</evidence>
<dbReference type="InterPro" id="IPR013087">
    <property type="entry name" value="Znf_C2H2_type"/>
</dbReference>
<name>A0A384JYW8_BOTFB</name>
<dbReference type="KEGG" id="bfu:BCIN_12g03310"/>
<dbReference type="Proteomes" id="UP000001798">
    <property type="component" value="Chromosome 12"/>
</dbReference>
<dbReference type="EMBL" id="CP009816">
    <property type="protein sequence ID" value="ATZ55770.1"/>
    <property type="molecule type" value="Genomic_DNA"/>
</dbReference>
<reference evidence="2 3" key="2">
    <citation type="journal article" date="2012" name="Eukaryot. Cell">
        <title>Genome update of Botrytis cinerea strains B05.10 and T4.</title>
        <authorList>
            <person name="Staats M."/>
            <person name="van Kan J.A."/>
        </authorList>
    </citation>
    <scope>NUCLEOTIDE SEQUENCE [LARGE SCALE GENOMIC DNA]</scope>
    <source>
        <strain evidence="2 3">B05.10</strain>
    </source>
</reference>
<evidence type="ECO:0000259" key="1">
    <source>
        <dbReference type="PROSITE" id="PS00028"/>
    </source>
</evidence>
<dbReference type="PROSITE" id="PS00028">
    <property type="entry name" value="ZINC_FINGER_C2H2_1"/>
    <property type="match status" value="2"/>
</dbReference>
<feature type="domain" description="C2H2-type" evidence="1">
    <location>
        <begin position="127"/>
        <end position="148"/>
    </location>
</feature>
<keyword evidence="3" id="KW-1185">Reference proteome</keyword>
<gene>
    <name evidence="2" type="ORF">BCIN_12g03310</name>
</gene>
<dbReference type="OrthoDB" id="6105938at2759"/>
<dbReference type="GeneID" id="5432806"/>
<evidence type="ECO:0000313" key="2">
    <source>
        <dbReference type="EMBL" id="ATZ55770.1"/>
    </source>
</evidence>
<feature type="domain" description="C2H2-type" evidence="1">
    <location>
        <begin position="21"/>
        <end position="41"/>
    </location>
</feature>
<dbReference type="AlphaFoldDB" id="A0A384JYW8"/>
<reference evidence="2 3" key="3">
    <citation type="journal article" date="2017" name="Mol. Plant Pathol.">
        <title>A gapless genome sequence of the fungus Botrytis cinerea.</title>
        <authorList>
            <person name="Van Kan J.A."/>
            <person name="Stassen J.H."/>
            <person name="Mosbach A."/>
            <person name="Van Der Lee T.A."/>
            <person name="Faino L."/>
            <person name="Farmer A.D."/>
            <person name="Papasotiriou D.G."/>
            <person name="Zhou S."/>
            <person name="Seidl M.F."/>
            <person name="Cottam E."/>
            <person name="Edel D."/>
            <person name="Hahn M."/>
            <person name="Schwartz D.C."/>
            <person name="Dietrich R.A."/>
            <person name="Widdison S."/>
            <person name="Scalliet G."/>
        </authorList>
    </citation>
    <scope>NUCLEOTIDE SEQUENCE [LARGE SCALE GENOMIC DNA]</scope>
    <source>
        <strain evidence="2 3">B05.10</strain>
    </source>
</reference>
<sequence length="275" mass="30772">MKFDDEAAYESRDRDAHQLECPKCSNLFKNARNFFGHAITHAPISEELVAAPKNNGPNGNATYKLQLRCLESGCHQQSRILNAARHHYHNLNMVKCGECNGFFDQGEDPQLQAHRAKMHTLRPIFGCVQCAQTFPSSDDVAVHHVAEHAFICEACPGTYFINSATRERHFSTCGNISETSESGESFQTSRTAFSPLMQRRTLPPAIRVPQSLAVPLAQFHEEPLCLTQPLIQRFENPPIKRINAAQELARKILTEANARPQAAFSCQKCSLLVEI</sequence>
<organism evidence="2 3">
    <name type="scientific">Botryotinia fuckeliana (strain B05.10)</name>
    <name type="common">Noble rot fungus</name>
    <name type="synonym">Botrytis cinerea</name>
    <dbReference type="NCBI Taxonomy" id="332648"/>
    <lineage>
        <taxon>Eukaryota</taxon>
        <taxon>Fungi</taxon>
        <taxon>Dikarya</taxon>
        <taxon>Ascomycota</taxon>
        <taxon>Pezizomycotina</taxon>
        <taxon>Leotiomycetes</taxon>
        <taxon>Helotiales</taxon>
        <taxon>Sclerotiniaceae</taxon>
        <taxon>Botrytis</taxon>
    </lineage>
</organism>
<proteinExistence type="predicted"/>
<dbReference type="VEuPathDB" id="FungiDB:Bcin12g03310"/>
<dbReference type="RefSeq" id="XP_001552286.1">
    <property type="nucleotide sequence ID" value="XM_001552236.2"/>
</dbReference>